<evidence type="ECO:0000313" key="1">
    <source>
        <dbReference type="EMBL" id="KAE9386387.1"/>
    </source>
</evidence>
<keyword evidence="2" id="KW-1185">Reference proteome</keyword>
<proteinExistence type="predicted"/>
<dbReference type="EMBL" id="ML769884">
    <property type="protein sequence ID" value="KAE9386387.1"/>
    <property type="molecule type" value="Genomic_DNA"/>
</dbReference>
<dbReference type="OrthoDB" id="10536478at2759"/>
<accession>A0A6A4GM71</accession>
<dbReference type="Proteomes" id="UP000799118">
    <property type="component" value="Unassembled WGS sequence"/>
</dbReference>
<dbReference type="AlphaFoldDB" id="A0A6A4GM71"/>
<protein>
    <submittedName>
        <fullName evidence="1">Uncharacterized protein</fullName>
    </submittedName>
</protein>
<reference evidence="1" key="1">
    <citation type="journal article" date="2019" name="Environ. Microbiol.">
        <title>Fungal ecological strategies reflected in gene transcription - a case study of two litter decomposers.</title>
        <authorList>
            <person name="Barbi F."/>
            <person name="Kohler A."/>
            <person name="Barry K."/>
            <person name="Baskaran P."/>
            <person name="Daum C."/>
            <person name="Fauchery L."/>
            <person name="Ihrmark K."/>
            <person name="Kuo A."/>
            <person name="LaButti K."/>
            <person name="Lipzen A."/>
            <person name="Morin E."/>
            <person name="Grigoriev I.V."/>
            <person name="Henrissat B."/>
            <person name="Lindahl B."/>
            <person name="Martin F."/>
        </authorList>
    </citation>
    <scope>NUCLEOTIDE SEQUENCE</scope>
    <source>
        <strain evidence="1">JB14</strain>
    </source>
</reference>
<name>A0A6A4GM71_9AGAR</name>
<sequence length="236" mass="27118">MQPSRISFLVQSSRIFFAPASPTFGLTRLWSLSPKVPRITAQFTLCLCLFVFSYDIFSQCRTKCRDWLLERYSRQLEDLEDQMKLIAIYLEDQRRFLMVLEFMELPFHEETLGERDDEGYKGSNENDGVDAKASIVTFASEADIPCCDLMNYPPLPTESDMVISHLPLAKARLAMTLETFVIVVALFIHYKATIPPNLSLKRHLYHGWVQGFLDHALPQVCSFSVMVEFELTPSES</sequence>
<gene>
    <name evidence="1" type="ORF">BT96DRAFT_1026245</name>
</gene>
<organism evidence="1 2">
    <name type="scientific">Gymnopus androsaceus JB14</name>
    <dbReference type="NCBI Taxonomy" id="1447944"/>
    <lineage>
        <taxon>Eukaryota</taxon>
        <taxon>Fungi</taxon>
        <taxon>Dikarya</taxon>
        <taxon>Basidiomycota</taxon>
        <taxon>Agaricomycotina</taxon>
        <taxon>Agaricomycetes</taxon>
        <taxon>Agaricomycetidae</taxon>
        <taxon>Agaricales</taxon>
        <taxon>Marasmiineae</taxon>
        <taxon>Omphalotaceae</taxon>
        <taxon>Gymnopus</taxon>
    </lineage>
</organism>
<evidence type="ECO:0000313" key="2">
    <source>
        <dbReference type="Proteomes" id="UP000799118"/>
    </source>
</evidence>